<keyword evidence="2" id="KW-0812">Transmembrane</keyword>
<dbReference type="AlphaFoldDB" id="A0A841U165"/>
<dbReference type="RefSeq" id="WP_185136096.1">
    <property type="nucleotide sequence ID" value="NZ_BORM01000004.1"/>
</dbReference>
<evidence type="ECO:0000256" key="2">
    <source>
        <dbReference type="SAM" id="Phobius"/>
    </source>
</evidence>
<evidence type="ECO:0000256" key="1">
    <source>
        <dbReference type="SAM" id="Coils"/>
    </source>
</evidence>
<evidence type="ECO:0000313" key="3">
    <source>
        <dbReference type="EMBL" id="MBB6692103.1"/>
    </source>
</evidence>
<feature type="coiled-coil region" evidence="1">
    <location>
        <begin position="36"/>
        <end position="70"/>
    </location>
</feature>
<comment type="caution">
    <text evidence="3">The sequence shown here is derived from an EMBL/GenBank/DDBJ whole genome shotgun (WGS) entry which is preliminary data.</text>
</comment>
<protein>
    <submittedName>
        <fullName evidence="3">DUF948 domain-containing protein</fullName>
    </submittedName>
</protein>
<dbReference type="PANTHER" id="PTHR40070:SF1">
    <property type="entry name" value="UPF0478 PROTEIN YTXG"/>
    <property type="match status" value="1"/>
</dbReference>
<sequence>MDERAIYAASALVAALSFAALCVYLIRTLVSARQTMESLKTTVEEAGATVESLRGNVRELTANVNEISINVKQKLHAADALFQAAKEAGATLQETTRAAKEVTGTLSKAVREQASKPDKPWVAWVTAGVKVATAIRQAMKAKAAEQRPPHANRSGI</sequence>
<dbReference type="Gene3D" id="1.10.287.950">
    <property type="entry name" value="Methyl-accepting chemotaxis protein"/>
    <property type="match status" value="1"/>
</dbReference>
<organism evidence="3 4">
    <name type="scientific">Cohnella xylanilytica</name>
    <dbReference type="NCBI Taxonomy" id="557555"/>
    <lineage>
        <taxon>Bacteria</taxon>
        <taxon>Bacillati</taxon>
        <taxon>Bacillota</taxon>
        <taxon>Bacilli</taxon>
        <taxon>Bacillales</taxon>
        <taxon>Paenibacillaceae</taxon>
        <taxon>Cohnella</taxon>
    </lineage>
</organism>
<keyword evidence="2" id="KW-0472">Membrane</keyword>
<proteinExistence type="predicted"/>
<keyword evidence="4" id="KW-1185">Reference proteome</keyword>
<dbReference type="Pfam" id="PF06103">
    <property type="entry name" value="DUF948"/>
    <property type="match status" value="1"/>
</dbReference>
<dbReference type="InterPro" id="IPR009293">
    <property type="entry name" value="UPF0478"/>
</dbReference>
<dbReference type="SUPFAM" id="SSF58104">
    <property type="entry name" value="Methyl-accepting chemotaxis protein (MCP) signaling domain"/>
    <property type="match status" value="1"/>
</dbReference>
<keyword evidence="1" id="KW-0175">Coiled coil</keyword>
<keyword evidence="2" id="KW-1133">Transmembrane helix</keyword>
<dbReference type="PANTHER" id="PTHR40070">
    <property type="entry name" value="UPF0478 PROTEIN YTXG"/>
    <property type="match status" value="1"/>
</dbReference>
<dbReference type="EMBL" id="JACJVR010000047">
    <property type="protein sequence ID" value="MBB6692103.1"/>
    <property type="molecule type" value="Genomic_DNA"/>
</dbReference>
<feature type="transmembrane region" description="Helical" evidence="2">
    <location>
        <begin position="6"/>
        <end position="26"/>
    </location>
</feature>
<gene>
    <name evidence="3" type="ORF">H7B90_11895</name>
</gene>
<accession>A0A841U165</accession>
<reference evidence="3 4" key="1">
    <citation type="submission" date="2020-08" db="EMBL/GenBank/DDBJ databases">
        <title>Cohnella phylogeny.</title>
        <authorList>
            <person name="Dunlap C."/>
        </authorList>
    </citation>
    <scope>NUCLEOTIDE SEQUENCE [LARGE SCALE GENOMIC DNA]</scope>
    <source>
        <strain evidence="3 4">DSM 25239</strain>
    </source>
</reference>
<evidence type="ECO:0000313" key="4">
    <source>
        <dbReference type="Proteomes" id="UP000553776"/>
    </source>
</evidence>
<dbReference type="Proteomes" id="UP000553776">
    <property type="component" value="Unassembled WGS sequence"/>
</dbReference>
<name>A0A841U165_9BACL</name>